<sequence>MPKRSRLGQLAGLIAAGLLVCAPVAQAAPVTALPAASSVITQAAAVHEVPSQAQPGPVLDPAETDKANSQETKNKVIAGIAAAVLLGLVILGRRSRSKKKKS</sequence>
<evidence type="ECO:0000313" key="5">
    <source>
        <dbReference type="Proteomes" id="UP000093695"/>
    </source>
</evidence>
<feature type="transmembrane region" description="Helical" evidence="2">
    <location>
        <begin position="76"/>
        <end position="92"/>
    </location>
</feature>
<accession>A0A193C815</accession>
<dbReference type="STRING" id="31958.SD37_36685"/>
<keyword evidence="2" id="KW-0812">Transmembrane</keyword>
<evidence type="ECO:0000256" key="2">
    <source>
        <dbReference type="SAM" id="Phobius"/>
    </source>
</evidence>
<evidence type="ECO:0000256" key="1">
    <source>
        <dbReference type="SAM" id="MobiDB-lite"/>
    </source>
</evidence>
<evidence type="ECO:0000313" key="4">
    <source>
        <dbReference type="EMBL" id="ANN20584.1"/>
    </source>
</evidence>
<dbReference type="EMBL" id="CP016174">
    <property type="protein sequence ID" value="ANN20584.1"/>
    <property type="molecule type" value="Genomic_DNA"/>
</dbReference>
<reference evidence="4 5" key="1">
    <citation type="journal article" date="2015" name="Genome Announc.">
        <title>Draft Genome Sequence of Norvancomycin-Producing Strain Amycolatopsis orientalis CPCC200066.</title>
        <authorList>
            <person name="Lei X."/>
            <person name="Yuan F."/>
            <person name="Shi Y."/>
            <person name="Li X."/>
            <person name="Wang L."/>
            <person name="Hong B."/>
        </authorList>
    </citation>
    <scope>NUCLEOTIDE SEQUENCE [LARGE SCALE GENOMIC DNA]</scope>
    <source>
        <strain evidence="4 5">B-37</strain>
    </source>
</reference>
<keyword evidence="2" id="KW-0472">Membrane</keyword>
<evidence type="ECO:0000256" key="3">
    <source>
        <dbReference type="SAM" id="SignalP"/>
    </source>
</evidence>
<feature type="signal peptide" evidence="3">
    <location>
        <begin position="1"/>
        <end position="27"/>
    </location>
</feature>
<keyword evidence="3" id="KW-0732">Signal</keyword>
<evidence type="ECO:0008006" key="6">
    <source>
        <dbReference type="Google" id="ProtNLM"/>
    </source>
</evidence>
<proteinExistence type="predicted"/>
<name>A0A193C815_AMYOR</name>
<dbReference type="eggNOG" id="ENOG502ZG7C">
    <property type="taxonomic scope" value="Bacteria"/>
</dbReference>
<dbReference type="Proteomes" id="UP000093695">
    <property type="component" value="Chromosome"/>
</dbReference>
<keyword evidence="2" id="KW-1133">Transmembrane helix</keyword>
<dbReference type="AlphaFoldDB" id="A0A193C815"/>
<feature type="chain" id="PRO_5008256507" description="Gram-positive cocci surface proteins LPxTG domain-containing protein" evidence="3">
    <location>
        <begin position="28"/>
        <end position="102"/>
    </location>
</feature>
<protein>
    <recommendedName>
        <fullName evidence="6">Gram-positive cocci surface proteins LPxTG domain-containing protein</fullName>
    </recommendedName>
</protein>
<dbReference type="RefSeq" id="WP_044854505.1">
    <property type="nucleotide sequence ID" value="NZ_CP016174.1"/>
</dbReference>
<feature type="region of interest" description="Disordered" evidence="1">
    <location>
        <begin position="50"/>
        <end position="70"/>
    </location>
</feature>
<keyword evidence="5" id="KW-1185">Reference proteome</keyword>
<organism evidence="4 5">
    <name type="scientific">Amycolatopsis orientalis</name>
    <name type="common">Nocardia orientalis</name>
    <dbReference type="NCBI Taxonomy" id="31958"/>
    <lineage>
        <taxon>Bacteria</taxon>
        <taxon>Bacillati</taxon>
        <taxon>Actinomycetota</taxon>
        <taxon>Actinomycetes</taxon>
        <taxon>Pseudonocardiales</taxon>
        <taxon>Pseudonocardiaceae</taxon>
        <taxon>Amycolatopsis</taxon>
    </lineage>
</organism>
<gene>
    <name evidence="4" type="ORF">SD37_36685</name>
</gene>
<dbReference type="KEGG" id="aori:SD37_36685"/>